<keyword evidence="3" id="KW-0964">Secreted</keyword>
<dbReference type="GO" id="GO:0005576">
    <property type="term" value="C:extracellular region"/>
    <property type="evidence" value="ECO:0007669"/>
    <property type="project" value="UniProtKB-SubCell"/>
</dbReference>
<dbReference type="InterPro" id="IPR036844">
    <property type="entry name" value="Hint_dom_sf"/>
</dbReference>
<dbReference type="AlphaFoldDB" id="A0A8S1EEX6"/>
<dbReference type="PROSITE" id="PS50817">
    <property type="entry name" value="INTEIN_N_TER"/>
    <property type="match status" value="1"/>
</dbReference>
<dbReference type="OrthoDB" id="5212at2759"/>
<evidence type="ECO:0000313" key="9">
    <source>
        <dbReference type="Proteomes" id="UP000494206"/>
    </source>
</evidence>
<evidence type="ECO:0000256" key="3">
    <source>
        <dbReference type="ARBA" id="ARBA00022525"/>
    </source>
</evidence>
<keyword evidence="2" id="KW-0217">Developmental protein</keyword>
<sequence length="472" mass="52091">MLCLLLLSYVGYTYTSFCGNSAVPFSLEILPDGQPIANQCKLFQTCDKTFESGSCSSENQWVGGIVPLLNVSSSSTVYQCCTYEPLRIATDVGLATIGSGQFVHGGEVFKYGQQYAFDYIRNIEKKYDINLKVKYEVTLGRFPCLPPGDINETITEVIDAKNAIREFNDYEVRKAIAFDEPNVEVGPNEQIPINGAEIENAAPQPAVNEELVVQPAIQESVQPQETVVVEEIVAQSAPAPAPAPVQVAAPAYSGYSYFQPSQMLYCFTADSTVKTIAGEIKRMDELEVGEWIMGIGDTGIEFFPVTFWIHRVPDMFAQFRRIQLSDGSEIKLTDYHNIYKADCHNIGEQMKNSKILKKYSALAKDIQVGDCLYTTLFDTIKVAKVKRISAFNSTGIYSPMTSCGNIVVNDVYASCHTTVNNFAMQNSFFTLINEFNTLISSIFGISATRDLPMGLSIVAELLNLVVPGSLIF</sequence>
<dbReference type="InterPro" id="IPR001767">
    <property type="entry name" value="Hedgehog_Hint"/>
</dbReference>
<dbReference type="CDD" id="cd00081">
    <property type="entry name" value="Hint"/>
    <property type="match status" value="1"/>
</dbReference>
<dbReference type="Proteomes" id="UP000494206">
    <property type="component" value="Unassembled WGS sequence"/>
</dbReference>
<dbReference type="InterPro" id="IPR006141">
    <property type="entry name" value="Intein_N"/>
</dbReference>
<feature type="domain" description="Hint" evidence="7">
    <location>
        <begin position="264"/>
        <end position="376"/>
    </location>
</feature>
<dbReference type="GO" id="GO:0016539">
    <property type="term" value="P:intein-mediated protein splicing"/>
    <property type="evidence" value="ECO:0007669"/>
    <property type="project" value="InterPro"/>
</dbReference>
<evidence type="ECO:0000256" key="5">
    <source>
        <dbReference type="SAM" id="SignalP"/>
    </source>
</evidence>
<evidence type="ECO:0000259" key="7">
    <source>
        <dbReference type="SMART" id="SM00306"/>
    </source>
</evidence>
<evidence type="ECO:0000313" key="8">
    <source>
        <dbReference type="EMBL" id="CAB3400763.1"/>
    </source>
</evidence>
<dbReference type="InterPro" id="IPR003586">
    <property type="entry name" value="Hint_dom_C"/>
</dbReference>
<dbReference type="InterPro" id="IPR003587">
    <property type="entry name" value="Hint_dom_N"/>
</dbReference>
<dbReference type="PANTHER" id="PTHR46706">
    <property type="entry name" value="PROTEIN QUA-1-RELATED"/>
    <property type="match status" value="1"/>
</dbReference>
<dbReference type="EMBL" id="CADEPM010000002">
    <property type="protein sequence ID" value="CAB3400763.1"/>
    <property type="molecule type" value="Genomic_DNA"/>
</dbReference>
<evidence type="ECO:0000256" key="4">
    <source>
        <dbReference type="ARBA" id="ARBA00022729"/>
    </source>
</evidence>
<proteinExistence type="predicted"/>
<comment type="caution">
    <text evidence="8">The sequence shown here is derived from an EMBL/GenBank/DDBJ whole genome shotgun (WGS) entry which is preliminary data.</text>
</comment>
<evidence type="ECO:0000256" key="1">
    <source>
        <dbReference type="ARBA" id="ARBA00004613"/>
    </source>
</evidence>
<reference evidence="8 9" key="1">
    <citation type="submission" date="2020-04" db="EMBL/GenBank/DDBJ databases">
        <authorList>
            <person name="Laetsch R D."/>
            <person name="Stevens L."/>
            <person name="Kumar S."/>
            <person name="Blaxter L. M."/>
        </authorList>
    </citation>
    <scope>NUCLEOTIDE SEQUENCE [LARGE SCALE GENOMIC DNA]</scope>
</reference>
<dbReference type="Pfam" id="PF01079">
    <property type="entry name" value="Hint"/>
    <property type="match status" value="1"/>
</dbReference>
<evidence type="ECO:0000256" key="2">
    <source>
        <dbReference type="ARBA" id="ARBA00022473"/>
    </source>
</evidence>
<dbReference type="InterPro" id="IPR052140">
    <property type="entry name" value="Dev_Signal_Hedgehog-like"/>
</dbReference>
<dbReference type="SMART" id="SM00305">
    <property type="entry name" value="HintC"/>
    <property type="match status" value="1"/>
</dbReference>
<feature type="domain" description="Hint" evidence="6">
    <location>
        <begin position="377"/>
        <end position="421"/>
    </location>
</feature>
<protein>
    <submittedName>
        <fullName evidence="8">Uncharacterized protein</fullName>
    </submittedName>
</protein>
<dbReference type="SMART" id="SM00306">
    <property type="entry name" value="HintN"/>
    <property type="match status" value="1"/>
</dbReference>
<dbReference type="PANTHER" id="PTHR46706:SF12">
    <property type="entry name" value="PROTEIN QUA-1-RELATED"/>
    <property type="match status" value="1"/>
</dbReference>
<keyword evidence="9" id="KW-1185">Reference proteome</keyword>
<evidence type="ECO:0000259" key="6">
    <source>
        <dbReference type="SMART" id="SM00305"/>
    </source>
</evidence>
<dbReference type="SUPFAM" id="SSF51294">
    <property type="entry name" value="Hedgehog/intein (Hint) domain"/>
    <property type="match status" value="1"/>
</dbReference>
<dbReference type="Gene3D" id="2.170.16.10">
    <property type="entry name" value="Hedgehog/Intein (Hint) domain"/>
    <property type="match status" value="1"/>
</dbReference>
<gene>
    <name evidence="8" type="ORF">CBOVIS_LOCUS3629</name>
</gene>
<comment type="subcellular location">
    <subcellularLocation>
        <location evidence="1">Secreted</location>
    </subcellularLocation>
</comment>
<feature type="signal peptide" evidence="5">
    <location>
        <begin position="1"/>
        <end position="15"/>
    </location>
</feature>
<name>A0A8S1EEX6_9PELO</name>
<keyword evidence="4 5" id="KW-0732">Signal</keyword>
<feature type="chain" id="PRO_5035776790" evidence="5">
    <location>
        <begin position="16"/>
        <end position="472"/>
    </location>
</feature>
<dbReference type="GO" id="GO:0016540">
    <property type="term" value="P:protein autoprocessing"/>
    <property type="evidence" value="ECO:0007669"/>
    <property type="project" value="InterPro"/>
</dbReference>
<organism evidence="8 9">
    <name type="scientific">Caenorhabditis bovis</name>
    <dbReference type="NCBI Taxonomy" id="2654633"/>
    <lineage>
        <taxon>Eukaryota</taxon>
        <taxon>Metazoa</taxon>
        <taxon>Ecdysozoa</taxon>
        <taxon>Nematoda</taxon>
        <taxon>Chromadorea</taxon>
        <taxon>Rhabditida</taxon>
        <taxon>Rhabditina</taxon>
        <taxon>Rhabditomorpha</taxon>
        <taxon>Rhabditoidea</taxon>
        <taxon>Rhabditidae</taxon>
        <taxon>Peloderinae</taxon>
        <taxon>Caenorhabditis</taxon>
    </lineage>
</organism>
<accession>A0A8S1EEX6</accession>